<name>A0A4R0MQH6_9SPHI</name>
<feature type="transmembrane region" description="Helical" evidence="1">
    <location>
        <begin position="12"/>
        <end position="36"/>
    </location>
</feature>
<dbReference type="Proteomes" id="UP000292884">
    <property type="component" value="Unassembled WGS sequence"/>
</dbReference>
<keyword evidence="1" id="KW-1133">Transmembrane helix</keyword>
<reference evidence="2 3" key="1">
    <citation type="submission" date="2019-02" db="EMBL/GenBank/DDBJ databases">
        <title>Pedobacter sp. RP-1-13 sp. nov., isolated from Arctic soil.</title>
        <authorList>
            <person name="Dahal R.H."/>
        </authorList>
    </citation>
    <scope>NUCLEOTIDE SEQUENCE [LARGE SCALE GENOMIC DNA]</scope>
    <source>
        <strain evidence="2 3">RP-1-13</strain>
    </source>
</reference>
<evidence type="ECO:0000313" key="2">
    <source>
        <dbReference type="EMBL" id="TCC89108.1"/>
    </source>
</evidence>
<proteinExistence type="predicted"/>
<protein>
    <submittedName>
        <fullName evidence="2">Uncharacterized protein</fullName>
    </submittedName>
</protein>
<organism evidence="2 3">
    <name type="scientific">Pedobacter frigiditerrae</name>
    <dbReference type="NCBI Taxonomy" id="2530452"/>
    <lineage>
        <taxon>Bacteria</taxon>
        <taxon>Pseudomonadati</taxon>
        <taxon>Bacteroidota</taxon>
        <taxon>Sphingobacteriia</taxon>
        <taxon>Sphingobacteriales</taxon>
        <taxon>Sphingobacteriaceae</taxon>
        <taxon>Pedobacter</taxon>
    </lineage>
</organism>
<dbReference type="AlphaFoldDB" id="A0A4R0MQH6"/>
<comment type="caution">
    <text evidence="2">The sequence shown here is derived from an EMBL/GenBank/DDBJ whole genome shotgun (WGS) entry which is preliminary data.</text>
</comment>
<evidence type="ECO:0000313" key="3">
    <source>
        <dbReference type="Proteomes" id="UP000292884"/>
    </source>
</evidence>
<evidence type="ECO:0000256" key="1">
    <source>
        <dbReference type="SAM" id="Phobius"/>
    </source>
</evidence>
<dbReference type="EMBL" id="SJSK01000004">
    <property type="protein sequence ID" value="TCC89108.1"/>
    <property type="molecule type" value="Genomic_DNA"/>
</dbReference>
<dbReference type="RefSeq" id="WP_131554098.1">
    <property type="nucleotide sequence ID" value="NZ_SJSK01000004.1"/>
</dbReference>
<gene>
    <name evidence="2" type="ORF">EZ428_15515</name>
</gene>
<sequence>MDINLLDSGPNWADVVTAVTSIAGIAIGIFGTFFLIRTFREQQRTTKEQEKLTKEQELIKEDNRTDIRLRNLPYFVFSTPRSGEIMIGEPKDRADYYFNMVLDKNSCGFFEIIYYQNNSFQINARGFDNGLMLVEKSVINFNMTIRVPIDGKDLLPLAKNGKFTLHFVDIYDNEYEQNCFVTPRSITQEKAKYLGKFNNE</sequence>
<keyword evidence="1" id="KW-0812">Transmembrane</keyword>
<accession>A0A4R0MQH6</accession>
<keyword evidence="3" id="KW-1185">Reference proteome</keyword>
<keyword evidence="1" id="KW-0472">Membrane</keyword>